<name>A0A8S0PE66_OLEEU</name>
<dbReference type="AlphaFoldDB" id="A0A8S0PE66"/>
<evidence type="ECO:0000313" key="2">
    <source>
        <dbReference type="EMBL" id="CAA2939549.1"/>
    </source>
</evidence>
<organism evidence="2 3">
    <name type="scientific">Olea europaea subsp. europaea</name>
    <dbReference type="NCBI Taxonomy" id="158383"/>
    <lineage>
        <taxon>Eukaryota</taxon>
        <taxon>Viridiplantae</taxon>
        <taxon>Streptophyta</taxon>
        <taxon>Embryophyta</taxon>
        <taxon>Tracheophyta</taxon>
        <taxon>Spermatophyta</taxon>
        <taxon>Magnoliopsida</taxon>
        <taxon>eudicotyledons</taxon>
        <taxon>Gunneridae</taxon>
        <taxon>Pentapetalae</taxon>
        <taxon>asterids</taxon>
        <taxon>lamiids</taxon>
        <taxon>Lamiales</taxon>
        <taxon>Oleaceae</taxon>
        <taxon>Oleeae</taxon>
        <taxon>Olea</taxon>
    </lineage>
</organism>
<feature type="region of interest" description="Disordered" evidence="1">
    <location>
        <begin position="16"/>
        <end position="38"/>
    </location>
</feature>
<proteinExistence type="predicted"/>
<keyword evidence="3" id="KW-1185">Reference proteome</keyword>
<feature type="compositionally biased region" description="Low complexity" evidence="1">
    <location>
        <begin position="16"/>
        <end position="32"/>
    </location>
</feature>
<sequence length="93" mass="9964">MSGRLQHCSSGYEMLQGGLDSMSGQSQQSSSGFYGGQYGMSQQNSGGHYAGNTTIFHGDLDSVCGQSQRSQTVSTGDNMEYHSRIQEAIVLET</sequence>
<dbReference type="Gramene" id="OE9A048008T1">
    <property type="protein sequence ID" value="OE9A048008C1"/>
    <property type="gene ID" value="OE9A048008"/>
</dbReference>
<protein>
    <submittedName>
        <fullName evidence="2">Uncharacterized protein</fullName>
    </submittedName>
</protein>
<gene>
    <name evidence="2" type="ORF">OLEA9_A048008</name>
</gene>
<reference evidence="2 3" key="1">
    <citation type="submission" date="2019-12" db="EMBL/GenBank/DDBJ databases">
        <authorList>
            <person name="Alioto T."/>
            <person name="Alioto T."/>
            <person name="Gomez Garrido J."/>
        </authorList>
    </citation>
    <scope>NUCLEOTIDE SEQUENCE [LARGE SCALE GENOMIC DNA]</scope>
</reference>
<dbReference type="Proteomes" id="UP000594638">
    <property type="component" value="Unassembled WGS sequence"/>
</dbReference>
<accession>A0A8S0PE66</accession>
<evidence type="ECO:0000313" key="3">
    <source>
        <dbReference type="Proteomes" id="UP000594638"/>
    </source>
</evidence>
<comment type="caution">
    <text evidence="2">The sequence shown here is derived from an EMBL/GenBank/DDBJ whole genome shotgun (WGS) entry which is preliminary data.</text>
</comment>
<dbReference type="EMBL" id="CACTIH010000043">
    <property type="protein sequence ID" value="CAA2939549.1"/>
    <property type="molecule type" value="Genomic_DNA"/>
</dbReference>
<evidence type="ECO:0000256" key="1">
    <source>
        <dbReference type="SAM" id="MobiDB-lite"/>
    </source>
</evidence>